<feature type="compositionally biased region" description="Acidic residues" evidence="1">
    <location>
        <begin position="710"/>
        <end position="725"/>
    </location>
</feature>
<evidence type="ECO:0000256" key="1">
    <source>
        <dbReference type="SAM" id="MobiDB-lite"/>
    </source>
</evidence>
<dbReference type="EMBL" id="JABMIG020000029">
    <property type="protein sequence ID" value="KAL3801090.1"/>
    <property type="molecule type" value="Genomic_DNA"/>
</dbReference>
<feature type="region of interest" description="Disordered" evidence="1">
    <location>
        <begin position="1"/>
        <end position="41"/>
    </location>
</feature>
<sequence length="2127" mass="232126">MDKAPTTTTDGSVTNKPAVDSKRRNYYSPSKSGAATGSGGSTNCPTFYPSTKLKLLHQRTSLSLAHSDFGWGYCGETALYVIVDPKEDDEEKKTSDAVAAIGGEDGVELGLHLRDGCLVDSVEVFAAVKCVGRATRKNGGKNGNEDSENDADAQDVEMEPVDSNDNNGYCQSSSRSTSKATPTNPSKADKDAQNSEANTSAAKNTLLKPLPQHSVIFHHHDPLSIVLTRPAQLHSVEEDGGVPFDVAETRNYLDNPTAQVASKAETPKRAKRYEADAHASRGIRGMTNSLRAASISSAFGELRVKLVPNRQVKSDGASGGDDDDEIFSINHPTSQHEAVQCWKNDLNTNINEDGIASAGESPMGSLEQKMINDMIKWRCHSRREARLDLIANSLAEASVICEAESEKGRKEWAVSPAMKIVIRFSLRPSMVPPSTVPLNDQTTPTSASLTYSPQHDSIMKNIGGLTFLSPPPDFPPQNLHTLPVSHRAPHAYTTSGTHGDHQGVRSWLPTLDSASPFHRSSHELTVIVTSRKKEGLWPCASGEDFGCNRSVSHPILGGNEMDILEKLKRECSEENEVYRDGIRRVERVLRKAELCVTRALGDRHVRFMNDFFYGDDEQRNREEFNGHSETAHPEGVASSSDVIPDSIPSSSLELSDIDVDLMAQLRQLQPTYITSIISSLIWSPCPSRSLGFAVGPFATLYDPEYFRLDNDEEDNDEDETEDDDNSPLSVAETARKQGEGIRQLYFAPLDARPWIHADVNDDFIFGSDFPLPTSLSRQRPAFSPAALQDHRLIEGAILASTIGVPNRALSLMRDILALPAYRTSSYTQIWIPDAHMSGSSYGGNMVGCPEVGGCNYFLGGAIIDSSLLPPPGMRLPFYNEGKTLQFIQARNAIRGWVRSALPLGSDDDVGQGYLHVLVETFLMSLYERGHGAFGEGGGKGSFFYTKRYAIGSGLNSPNLDFLPLLNIEEDEVVSGGVAIEERGNEHLWRSANNGTETHTSSLDEFVVGQLQAKDFLEALERADKTVPLPSMGWQGSHQSATFFSNNSASSTALGCGALELAHPMGGQMYRSIKTILLNRVFESRASVSHYTRVIRAAFTASFLRDSGIRRLTLDDRSENEMKDLEASVAVRPPFVICVEEMLKKQGLTHGIFTRALRVMSGPIHEVYLRGSLIDIGRDNRDSRGEKRIVASEGFPNSYVHGASGLYLRVGAHVEAADGGAQATSMLQSAAAVKGIHLHVVVEPVIPQGGTAFGGPVTMRVIENEGQCREFIKTIPENGSRAEWGPIFLHARPVSTAKQQQAASGISDAPSSAPINAEISGVGGGTSGISGGRSGSAFTSDQLHRGGFQALELIRITNSTPLLWIRVDPHGLYNGRLSIYQQDACLAEQLFHDGDAAGQLEAIRTLAERPLKIQSLPKLSNVHDVPISELPVRVLGDCLRGSVALHCDLPHNPLVRSHAALAIAQWQNNKAPETRHVVGGSSWLGLDLLMQYFKERYCHNEVVLPVNFRRLVLHKHIAGGASTDTTSDGGYQYLDAIREKDERKSAIEFADEVEIEEDEEYRVRSACITAIASVRAKDGMTPPSVLQFMEEVLVSGDKAAQGSLLLPSEEEQLKKKQDQALDDELANIRRIIGPNDEDVSNLPYISLSLVADALLALCFIHVRPQAEFDPATGRPVQVKEDHPILPLMETCRSWLDWDLERAKISSETNKTNLTGFGGGCQSNIAPCAITALCHLALLKQTTSTTQHGTTDMSNVLGSKRKCEQTRIDEPTCAQFYVDLFDNHQIQADVTRAAAAQSVVCICCAADRMEASVKEPVGLLTSLEFLLDRILEPSTSPGLRLTLALLMMDACTGKVCSLQRVGSFCGQRGLSCSGSRFLNGPLGPSCGGDNGSALLLTVSDFTYPAANSVNNGARIGLKLLKDNCKDGKYSSQAVVRVASFASRLWRTINGEKCTPSQPLTSNHTSSEAVGVCAHDSHLRCTLVSLWQWLWPKYCFQLMRAQSWHAMEGTPQYKAMGLNNVLKETVEEREATTKEDEVLKPLAVIVENEIDRQTWRGEMAAKAYEYFKRDNKTNQAEIGQPLPVIEKDASWRLGGWVASTAQQRRAQNLDWGAAVSRINVKLSSKTSGEG</sequence>
<feature type="compositionally biased region" description="Polar residues" evidence="1">
    <location>
        <begin position="1"/>
        <end position="15"/>
    </location>
</feature>
<feature type="region of interest" description="Disordered" evidence="1">
    <location>
        <begin position="135"/>
        <end position="200"/>
    </location>
</feature>
<feature type="region of interest" description="Disordered" evidence="1">
    <location>
        <begin position="625"/>
        <end position="644"/>
    </location>
</feature>
<keyword evidence="3" id="KW-1185">Reference proteome</keyword>
<accession>A0ABD3QSW9</accession>
<dbReference type="Proteomes" id="UP001516023">
    <property type="component" value="Unassembled WGS sequence"/>
</dbReference>
<proteinExistence type="predicted"/>
<organism evidence="2 3">
    <name type="scientific">Cyclotella cryptica</name>
    <dbReference type="NCBI Taxonomy" id="29204"/>
    <lineage>
        <taxon>Eukaryota</taxon>
        <taxon>Sar</taxon>
        <taxon>Stramenopiles</taxon>
        <taxon>Ochrophyta</taxon>
        <taxon>Bacillariophyta</taxon>
        <taxon>Coscinodiscophyceae</taxon>
        <taxon>Thalassiosirophycidae</taxon>
        <taxon>Stephanodiscales</taxon>
        <taxon>Stephanodiscaceae</taxon>
        <taxon>Cyclotella</taxon>
    </lineage>
</organism>
<feature type="compositionally biased region" description="Acidic residues" evidence="1">
    <location>
        <begin position="145"/>
        <end position="162"/>
    </location>
</feature>
<dbReference type="PANTHER" id="PTHR15137">
    <property type="entry name" value="TRANSCRIPTION INITIATION FACTOR TFIID"/>
    <property type="match status" value="1"/>
</dbReference>
<name>A0ABD3QSW9_9STRA</name>
<dbReference type="InterPro" id="IPR037813">
    <property type="entry name" value="TAF2"/>
</dbReference>
<feature type="compositionally biased region" description="Polar residues" evidence="1">
    <location>
        <begin position="163"/>
        <end position="186"/>
    </location>
</feature>
<evidence type="ECO:0000313" key="3">
    <source>
        <dbReference type="Proteomes" id="UP001516023"/>
    </source>
</evidence>
<gene>
    <name evidence="2" type="ORF">HJC23_002383</name>
</gene>
<dbReference type="PANTHER" id="PTHR15137:SF9">
    <property type="entry name" value="TRANSCRIPTION INITIATION FACTOR TFIID SUBUNIT 2"/>
    <property type="match status" value="1"/>
</dbReference>
<reference evidence="2 3" key="1">
    <citation type="journal article" date="2020" name="G3 (Bethesda)">
        <title>Improved Reference Genome for Cyclotella cryptica CCMP332, a Model for Cell Wall Morphogenesis, Salinity Adaptation, and Lipid Production in Diatoms (Bacillariophyta).</title>
        <authorList>
            <person name="Roberts W.R."/>
            <person name="Downey K.M."/>
            <person name="Ruck E.C."/>
            <person name="Traller J.C."/>
            <person name="Alverson A.J."/>
        </authorList>
    </citation>
    <scope>NUCLEOTIDE SEQUENCE [LARGE SCALE GENOMIC DNA]</scope>
    <source>
        <strain evidence="2 3">CCMP332</strain>
    </source>
</reference>
<protein>
    <submittedName>
        <fullName evidence="2">Uncharacterized protein</fullName>
    </submittedName>
</protein>
<comment type="caution">
    <text evidence="2">The sequence shown here is derived from an EMBL/GenBank/DDBJ whole genome shotgun (WGS) entry which is preliminary data.</text>
</comment>
<feature type="region of interest" description="Disordered" evidence="1">
    <location>
        <begin position="709"/>
        <end position="729"/>
    </location>
</feature>
<evidence type="ECO:0000313" key="2">
    <source>
        <dbReference type="EMBL" id="KAL3801090.1"/>
    </source>
</evidence>